<dbReference type="Proteomes" id="UP000032748">
    <property type="component" value="Chromosome"/>
</dbReference>
<protein>
    <submittedName>
        <fullName evidence="2">Uncharacterized protein</fullName>
    </submittedName>
</protein>
<keyword evidence="1" id="KW-0732">Signal</keyword>
<dbReference type="PATRIC" id="fig|587753.10.peg.5725"/>
<dbReference type="KEGG" id="pcz:PCL1606_57400"/>
<name>A0A0D5Y832_9PSED</name>
<gene>
    <name evidence="2" type="ORF">PCL1606_57400</name>
</gene>
<feature type="chain" id="PRO_5002299763" evidence="1">
    <location>
        <begin position="29"/>
        <end position="186"/>
    </location>
</feature>
<sequence>MSTLPLAPRRLLHLFLPGLLLCAHHAGAAAPARTLVECNLAGASQQLALLRSASFVDTHVYRLRHGPQTWLLYDSEDDSQGMNVQWQCLATGANSRLLVLSGEFTANYRQGAAFYWDPRSGQVQRIDFAERNRPGWVQMTDKGPRIVFHNVGHESSHRYLVYGPGDAYEELDQLPSGLIRLQLRSH</sequence>
<dbReference type="EMBL" id="CP011110">
    <property type="protein sequence ID" value="AKA27185.1"/>
    <property type="molecule type" value="Genomic_DNA"/>
</dbReference>
<evidence type="ECO:0000313" key="3">
    <source>
        <dbReference type="Proteomes" id="UP000032748"/>
    </source>
</evidence>
<reference evidence="2 3" key="1">
    <citation type="journal article" date="2015" name="Mol. Plant Microbe Interact.">
        <title>Comparative Genomic Analysis of Pseudomonas chlororaphis PCL1606 Reveals New Insight into Antifungal Compounds Involved in Biocontrol.</title>
        <authorList>
            <person name="Calderon C.E."/>
            <person name="Ramos C."/>
            <person name="de Vicente A."/>
            <person name="Cazorla F.M."/>
        </authorList>
    </citation>
    <scope>NUCLEOTIDE SEQUENCE [LARGE SCALE GENOMIC DNA]</scope>
    <source>
        <strain evidence="2 3">PCL1606</strain>
    </source>
</reference>
<proteinExistence type="predicted"/>
<dbReference type="RefSeq" id="WP_045886327.1">
    <property type="nucleotide sequence ID" value="NZ_CP011110.1"/>
</dbReference>
<evidence type="ECO:0000313" key="2">
    <source>
        <dbReference type="EMBL" id="AKA27185.1"/>
    </source>
</evidence>
<dbReference type="AlphaFoldDB" id="A0A0D5Y832"/>
<accession>A0A0D5Y832</accession>
<dbReference type="OrthoDB" id="7022283at2"/>
<organism evidence="2 3">
    <name type="scientific">Pseudomonas chlororaphis</name>
    <dbReference type="NCBI Taxonomy" id="587753"/>
    <lineage>
        <taxon>Bacteria</taxon>
        <taxon>Pseudomonadati</taxon>
        <taxon>Pseudomonadota</taxon>
        <taxon>Gammaproteobacteria</taxon>
        <taxon>Pseudomonadales</taxon>
        <taxon>Pseudomonadaceae</taxon>
        <taxon>Pseudomonas</taxon>
    </lineage>
</organism>
<feature type="signal peptide" evidence="1">
    <location>
        <begin position="1"/>
        <end position="28"/>
    </location>
</feature>
<evidence type="ECO:0000256" key="1">
    <source>
        <dbReference type="SAM" id="SignalP"/>
    </source>
</evidence>